<reference evidence="2" key="1">
    <citation type="submission" date="2022-11" db="EMBL/GenBank/DDBJ databases">
        <title>Lacinutrix neustonica HL-RS19T sp. nov., isolated from the surface microlayer sample of brackish Lake Shihwa.</title>
        <authorList>
            <person name="Choi J.Y."/>
            <person name="Hwang C.Y."/>
        </authorList>
    </citation>
    <scope>NUCLEOTIDE SEQUENCE</scope>
    <source>
        <strain evidence="2">HL-RS19</strain>
    </source>
</reference>
<proteinExistence type="predicted"/>
<dbReference type="KEGG" id="lnu:N7U66_14775"/>
<dbReference type="InterPro" id="IPR011990">
    <property type="entry name" value="TPR-like_helical_dom_sf"/>
</dbReference>
<dbReference type="AlphaFoldDB" id="A0A9E8MTU9"/>
<evidence type="ECO:0000313" key="2">
    <source>
        <dbReference type="EMBL" id="WAC01328.1"/>
    </source>
</evidence>
<accession>A0A9E8MTU9</accession>
<name>A0A9E8MTU9_9FLAO</name>
<dbReference type="InterPro" id="IPR019734">
    <property type="entry name" value="TPR_rpt"/>
</dbReference>
<dbReference type="Proteomes" id="UP001164705">
    <property type="component" value="Chromosome"/>
</dbReference>
<dbReference type="EMBL" id="CP113088">
    <property type="protein sequence ID" value="WAC01328.1"/>
    <property type="molecule type" value="Genomic_DNA"/>
</dbReference>
<gene>
    <name evidence="2" type="ORF">N7U66_14775</name>
</gene>
<dbReference type="Gene3D" id="1.25.40.10">
    <property type="entry name" value="Tetratricopeptide repeat domain"/>
    <property type="match status" value="1"/>
</dbReference>
<protein>
    <recommendedName>
        <fullName evidence="4">Tetratricopeptide repeat protein</fullName>
    </recommendedName>
</protein>
<dbReference type="SUPFAM" id="SSF48452">
    <property type="entry name" value="TPR-like"/>
    <property type="match status" value="1"/>
</dbReference>
<keyword evidence="3" id="KW-1185">Reference proteome</keyword>
<keyword evidence="1" id="KW-0802">TPR repeat</keyword>
<evidence type="ECO:0000313" key="3">
    <source>
        <dbReference type="Proteomes" id="UP001164705"/>
    </source>
</evidence>
<feature type="repeat" description="TPR" evidence="1">
    <location>
        <begin position="44"/>
        <end position="77"/>
    </location>
</feature>
<dbReference type="PROSITE" id="PS50005">
    <property type="entry name" value="TPR"/>
    <property type="match status" value="1"/>
</dbReference>
<sequence>MLFLEIRDRALLKYDYGKLLGKTKHFKKASRLFEVLVKTDSLNSNYHYELGVNLSAIDQEKEAQEHFEKAFFIDPTHQKAIYKLARFRLKKGQHEEVLHFVNIGLKTYPSNVLLISLKAQSYYNRMYYDKAIVAVRSAY</sequence>
<evidence type="ECO:0000256" key="1">
    <source>
        <dbReference type="PROSITE-ProRule" id="PRU00339"/>
    </source>
</evidence>
<organism evidence="2 3">
    <name type="scientific">Lacinutrix neustonica</name>
    <dbReference type="NCBI Taxonomy" id="2980107"/>
    <lineage>
        <taxon>Bacteria</taxon>
        <taxon>Pseudomonadati</taxon>
        <taxon>Bacteroidota</taxon>
        <taxon>Flavobacteriia</taxon>
        <taxon>Flavobacteriales</taxon>
        <taxon>Flavobacteriaceae</taxon>
        <taxon>Lacinutrix</taxon>
    </lineage>
</organism>
<dbReference type="Pfam" id="PF14559">
    <property type="entry name" value="TPR_19"/>
    <property type="match status" value="1"/>
</dbReference>
<dbReference type="RefSeq" id="WP_267675942.1">
    <property type="nucleotide sequence ID" value="NZ_CP113088.1"/>
</dbReference>
<evidence type="ECO:0008006" key="4">
    <source>
        <dbReference type="Google" id="ProtNLM"/>
    </source>
</evidence>